<dbReference type="InterPro" id="IPR001810">
    <property type="entry name" value="F-box_dom"/>
</dbReference>
<accession>A0A2G5V979</accession>
<proteinExistence type="predicted"/>
<feature type="domain" description="F-box" evidence="1">
    <location>
        <begin position="1"/>
        <end position="48"/>
    </location>
</feature>
<evidence type="ECO:0000313" key="3">
    <source>
        <dbReference type="Proteomes" id="UP000230233"/>
    </source>
</evidence>
<dbReference type="Pfam" id="PF00646">
    <property type="entry name" value="F-box"/>
    <property type="match status" value="1"/>
</dbReference>
<gene>
    <name evidence="2" type="primary">Cnig_chr_II.g7348</name>
    <name evidence="2" type="ORF">B9Z55_007348</name>
</gene>
<protein>
    <recommendedName>
        <fullName evidence="1">F-box domain-containing protein</fullName>
    </recommendedName>
</protein>
<reference evidence="3" key="1">
    <citation type="submission" date="2017-10" db="EMBL/GenBank/DDBJ databases">
        <title>Rapid genome shrinkage in a self-fertile nematode reveals novel sperm competition proteins.</title>
        <authorList>
            <person name="Yin D."/>
            <person name="Schwarz E.M."/>
            <person name="Thomas C.G."/>
            <person name="Felde R.L."/>
            <person name="Korf I.F."/>
            <person name="Cutter A.D."/>
            <person name="Schartner C.M."/>
            <person name="Ralston E.J."/>
            <person name="Meyer B.J."/>
            <person name="Haag E.S."/>
        </authorList>
    </citation>
    <scope>NUCLEOTIDE SEQUENCE [LARGE SCALE GENOMIC DNA]</scope>
    <source>
        <strain evidence="3">JU1422</strain>
    </source>
</reference>
<dbReference type="EMBL" id="PDUG01000002">
    <property type="protein sequence ID" value="PIC48338.1"/>
    <property type="molecule type" value="Genomic_DNA"/>
</dbReference>
<evidence type="ECO:0000259" key="1">
    <source>
        <dbReference type="PROSITE" id="PS50181"/>
    </source>
</evidence>
<organism evidence="2 3">
    <name type="scientific">Caenorhabditis nigoni</name>
    <dbReference type="NCBI Taxonomy" id="1611254"/>
    <lineage>
        <taxon>Eukaryota</taxon>
        <taxon>Metazoa</taxon>
        <taxon>Ecdysozoa</taxon>
        <taxon>Nematoda</taxon>
        <taxon>Chromadorea</taxon>
        <taxon>Rhabditida</taxon>
        <taxon>Rhabditina</taxon>
        <taxon>Rhabditomorpha</taxon>
        <taxon>Rhabditoidea</taxon>
        <taxon>Rhabditidae</taxon>
        <taxon>Peloderinae</taxon>
        <taxon>Caenorhabditis</taxon>
    </lineage>
</organism>
<dbReference type="PANTHER" id="PTHR21503">
    <property type="entry name" value="F-BOX-CONTAINING HYPOTHETICAL PROTEIN C.ELEGANS"/>
    <property type="match status" value="1"/>
</dbReference>
<dbReference type="Proteomes" id="UP000230233">
    <property type="component" value="Chromosome II"/>
</dbReference>
<dbReference type="AlphaFoldDB" id="A0A2G5V979"/>
<comment type="caution">
    <text evidence="2">The sequence shown here is derived from an EMBL/GenBank/DDBJ whole genome shotgun (WGS) entry which is preliminary data.</text>
</comment>
<name>A0A2G5V979_9PELO</name>
<sequence>MKLFKFPYLVQEEILQNVKSSELFLLSFVSKKIKEKIKSSQLNRFKSIDYIRYECNHDGQITVYNHPRDSWGYMLRFVKHGKPHNDYFQLKVSGKMINFRLSSLLKQLKVYYYAHQTESVIKSIHNYFLDFYGNSMEYQWMSRNYSHPIPRLQNLSACLDKLIIGSNFADNENLENFFSSCPVWKYINMYFTTIIETLSPESKIYQAESVQINQLIHTDPAALRYFQGKQAVIQCGVCKIPDLIEFVIRWKSGEAFHKLEYLQMEIRTSEIPQNHFLDEIGSKYIGSNRKPPTHTLPKVHVQDDVLTLMAGDVKLNTDPITSYTYVVRETDNRVASVLIQGGTFSFGVWDKTEEEFLRMMD</sequence>
<dbReference type="PROSITE" id="PS50181">
    <property type="entry name" value="FBOX"/>
    <property type="match status" value="1"/>
</dbReference>
<keyword evidence="3" id="KW-1185">Reference proteome</keyword>
<dbReference type="PANTHER" id="PTHR21503:SF8">
    <property type="entry name" value="F-BOX ASSOCIATED DOMAIN-CONTAINING PROTEIN-RELATED"/>
    <property type="match status" value="1"/>
</dbReference>
<evidence type="ECO:0000313" key="2">
    <source>
        <dbReference type="EMBL" id="PIC48338.1"/>
    </source>
</evidence>